<feature type="compositionally biased region" description="Polar residues" evidence="1">
    <location>
        <begin position="436"/>
        <end position="445"/>
    </location>
</feature>
<dbReference type="EMBL" id="CP027433">
    <property type="protein sequence ID" value="AVL99430.1"/>
    <property type="molecule type" value="Genomic_DNA"/>
</dbReference>
<proteinExistence type="predicted"/>
<feature type="signal peptide" evidence="2">
    <location>
        <begin position="1"/>
        <end position="40"/>
    </location>
</feature>
<gene>
    <name evidence="3" type="ORF">C6V83_03175</name>
</gene>
<evidence type="ECO:0000256" key="1">
    <source>
        <dbReference type="SAM" id="MobiDB-lite"/>
    </source>
</evidence>
<dbReference type="RefSeq" id="WP_105941165.1">
    <property type="nucleotide sequence ID" value="NZ_CP027433.1"/>
</dbReference>
<protein>
    <submittedName>
        <fullName evidence="3">Uncharacterized protein</fullName>
    </submittedName>
</protein>
<dbReference type="Proteomes" id="UP000239814">
    <property type="component" value="Chromosome"/>
</dbReference>
<evidence type="ECO:0000313" key="3">
    <source>
        <dbReference type="EMBL" id="AVL99430.1"/>
    </source>
</evidence>
<name>A0A2S0KCR4_9ACTN</name>
<evidence type="ECO:0000256" key="2">
    <source>
        <dbReference type="SAM" id="SignalP"/>
    </source>
</evidence>
<dbReference type="PROSITE" id="PS51318">
    <property type="entry name" value="TAT"/>
    <property type="match status" value="1"/>
</dbReference>
<dbReference type="AlphaFoldDB" id="A0A2S0KCR4"/>
<dbReference type="OrthoDB" id="4379355at2"/>
<dbReference type="KEGG" id="git:C6V83_03175"/>
<feature type="region of interest" description="Disordered" evidence="1">
    <location>
        <begin position="430"/>
        <end position="520"/>
    </location>
</feature>
<feature type="chain" id="PRO_5015415908" evidence="2">
    <location>
        <begin position="41"/>
        <end position="520"/>
    </location>
</feature>
<accession>A0A2S0KCR4</accession>
<sequence>MTTSQTRRNRRRKAASAAVAVGASAALLAGTTLTAPPAQADLLPLSIGSIGELLPDVIAACDAGDPEVSNGLLGSSADCTNATPWLLTPVADAILGLVAPELAQLISIGGLNGALATSGLELDLSWGGVDVVIPGTAVIAGSGYTTAITLLGGQSTAKADYVLAAAIAVAAAGGIANADALFGVSVASAVGRPATQIELWPLPSVGSPRVENSANARSLPLGIAIANSSITLSELATGTVANVPQHRASTVALGGITSAYRAVDGSQGAVCTALYGEARVHKQTLDDDGNVVSSQRTNSCTSVLFIFQKQQNVGEHGGFEVYAIKNPFDVGLVSPFGDDIAGFLSDVTGEAFELGALNDLLAGRFVPEFQSDIIRVVMTDDGPKLETDLPEWLESLFGQTQTNSLLPLAAAATDDTAPTVLSVADKAGEAEEAQADVTSKSTAESVTDAGIVVNDPAPLPPVETPELADPPAMEVVDQTPQDSPQPEAADTESPSSVEPSAEPVQEVEAESAADPEPALS</sequence>
<keyword evidence="4" id="KW-1185">Reference proteome</keyword>
<dbReference type="InterPro" id="IPR006311">
    <property type="entry name" value="TAT_signal"/>
</dbReference>
<evidence type="ECO:0000313" key="4">
    <source>
        <dbReference type="Proteomes" id="UP000239814"/>
    </source>
</evidence>
<organism evidence="3 4">
    <name type="scientific">Gordonia iterans</name>
    <dbReference type="NCBI Taxonomy" id="1004901"/>
    <lineage>
        <taxon>Bacteria</taxon>
        <taxon>Bacillati</taxon>
        <taxon>Actinomycetota</taxon>
        <taxon>Actinomycetes</taxon>
        <taxon>Mycobacteriales</taxon>
        <taxon>Gordoniaceae</taxon>
        <taxon>Gordonia</taxon>
    </lineage>
</organism>
<keyword evidence="2" id="KW-0732">Signal</keyword>
<feature type="compositionally biased region" description="Low complexity" evidence="1">
    <location>
        <begin position="492"/>
        <end position="504"/>
    </location>
</feature>
<reference evidence="3 4" key="1">
    <citation type="submission" date="2018-03" db="EMBL/GenBank/DDBJ databases">
        <title>Characteristics and genome of n-alkane degrading marine bacteria Gordonia iterans isolated from crude oil contaminated in Tae-an, South Korea.</title>
        <authorList>
            <person name="Lee S.-S."/>
            <person name="Kim H."/>
        </authorList>
    </citation>
    <scope>NUCLEOTIDE SEQUENCE [LARGE SCALE GENOMIC DNA]</scope>
    <source>
        <strain evidence="3 4">Co17</strain>
    </source>
</reference>